<evidence type="ECO:0000256" key="3">
    <source>
        <dbReference type="ARBA" id="ARBA00022516"/>
    </source>
</evidence>
<evidence type="ECO:0000256" key="6">
    <source>
        <dbReference type="ARBA" id="ARBA00022832"/>
    </source>
</evidence>
<dbReference type="GO" id="GO:0034626">
    <property type="term" value="P:fatty acid elongation, polyunsaturated fatty acid"/>
    <property type="evidence" value="ECO:0007669"/>
    <property type="project" value="TreeGrafter"/>
</dbReference>
<accession>A0AAN5HZ21</accession>
<keyword evidence="13" id="KW-1185">Reference proteome</keyword>
<dbReference type="GO" id="GO:0034625">
    <property type="term" value="P:fatty acid elongation, monounsaturated fatty acid"/>
    <property type="evidence" value="ECO:0007669"/>
    <property type="project" value="TreeGrafter"/>
</dbReference>
<comment type="catalytic activity">
    <reaction evidence="11">
        <text>a very-long-chain acyl-CoA + malonyl-CoA + H(+) = a very-long-chain 3-oxoacyl-CoA + CO2 + CoA</text>
        <dbReference type="Rhea" id="RHEA:32727"/>
        <dbReference type="ChEBI" id="CHEBI:15378"/>
        <dbReference type="ChEBI" id="CHEBI:16526"/>
        <dbReference type="ChEBI" id="CHEBI:57287"/>
        <dbReference type="ChEBI" id="CHEBI:57384"/>
        <dbReference type="ChEBI" id="CHEBI:90725"/>
        <dbReference type="ChEBI" id="CHEBI:90736"/>
        <dbReference type="EC" id="2.3.1.199"/>
    </reaction>
</comment>
<evidence type="ECO:0000256" key="10">
    <source>
        <dbReference type="ARBA" id="ARBA00023160"/>
    </source>
</evidence>
<dbReference type="GO" id="GO:0009922">
    <property type="term" value="F:fatty acid elongase activity"/>
    <property type="evidence" value="ECO:0007669"/>
    <property type="project" value="UniProtKB-EC"/>
</dbReference>
<keyword evidence="9 11" id="KW-0472">Membrane</keyword>
<protein>
    <recommendedName>
        <fullName evidence="11">Elongation of very long chain fatty acids protein</fullName>
        <ecNumber evidence="11">2.3.1.199</ecNumber>
    </recommendedName>
    <alternativeName>
        <fullName evidence="11">Very-long-chain 3-oxoacyl-CoA synthase</fullName>
    </alternativeName>
</protein>
<keyword evidence="3 11" id="KW-0444">Lipid biosynthesis</keyword>
<feature type="transmembrane region" description="Helical" evidence="11">
    <location>
        <begin position="215"/>
        <end position="240"/>
    </location>
</feature>
<evidence type="ECO:0000313" key="13">
    <source>
        <dbReference type="Proteomes" id="UP001328107"/>
    </source>
</evidence>
<reference evidence="13" key="1">
    <citation type="submission" date="2022-10" db="EMBL/GenBank/DDBJ databases">
        <title>Genome assembly of Pristionchus species.</title>
        <authorList>
            <person name="Yoshida K."/>
            <person name="Sommer R.J."/>
        </authorList>
    </citation>
    <scope>NUCLEOTIDE SEQUENCE [LARGE SCALE GENOMIC DNA]</scope>
    <source>
        <strain evidence="13">RS5460</strain>
    </source>
</reference>
<evidence type="ECO:0000256" key="8">
    <source>
        <dbReference type="ARBA" id="ARBA00023098"/>
    </source>
</evidence>
<organism evidence="12 13">
    <name type="scientific">Pristionchus mayeri</name>
    <dbReference type="NCBI Taxonomy" id="1317129"/>
    <lineage>
        <taxon>Eukaryota</taxon>
        <taxon>Metazoa</taxon>
        <taxon>Ecdysozoa</taxon>
        <taxon>Nematoda</taxon>
        <taxon>Chromadorea</taxon>
        <taxon>Rhabditida</taxon>
        <taxon>Rhabditina</taxon>
        <taxon>Diplogasteromorpha</taxon>
        <taxon>Diplogasteroidea</taxon>
        <taxon>Neodiplogasteridae</taxon>
        <taxon>Pristionchus</taxon>
    </lineage>
</organism>
<dbReference type="Proteomes" id="UP001328107">
    <property type="component" value="Unassembled WGS sequence"/>
</dbReference>
<dbReference type="GO" id="GO:0005789">
    <property type="term" value="C:endoplasmic reticulum membrane"/>
    <property type="evidence" value="ECO:0007669"/>
    <property type="project" value="TreeGrafter"/>
</dbReference>
<dbReference type="EMBL" id="BTRK01000004">
    <property type="protein sequence ID" value="GMR46062.1"/>
    <property type="molecule type" value="Genomic_DNA"/>
</dbReference>
<evidence type="ECO:0000256" key="9">
    <source>
        <dbReference type="ARBA" id="ARBA00023136"/>
    </source>
</evidence>
<feature type="transmembrane region" description="Helical" evidence="11">
    <location>
        <begin position="50"/>
        <end position="67"/>
    </location>
</feature>
<name>A0AAN5HZ21_9BILA</name>
<dbReference type="PROSITE" id="PS01188">
    <property type="entry name" value="ELO"/>
    <property type="match status" value="1"/>
</dbReference>
<evidence type="ECO:0000313" key="12">
    <source>
        <dbReference type="EMBL" id="GMR46062.1"/>
    </source>
</evidence>
<feature type="transmembrane region" description="Helical" evidence="11">
    <location>
        <begin position="186"/>
        <end position="209"/>
    </location>
</feature>
<comment type="subcellular location">
    <subcellularLocation>
        <location evidence="1">Membrane</location>
        <topology evidence="1">Multi-pass membrane protein</topology>
    </subcellularLocation>
</comment>
<dbReference type="PANTHER" id="PTHR11157">
    <property type="entry name" value="FATTY ACID ACYL TRANSFERASE-RELATED"/>
    <property type="match status" value="1"/>
</dbReference>
<comment type="caution">
    <text evidence="12">The sequence shown here is derived from an EMBL/GenBank/DDBJ whole genome shotgun (WGS) entry which is preliminary data.</text>
</comment>
<feature type="transmembrane region" description="Helical" evidence="11">
    <location>
        <begin position="79"/>
        <end position="98"/>
    </location>
</feature>
<dbReference type="Pfam" id="PF01151">
    <property type="entry name" value="ELO"/>
    <property type="match status" value="1"/>
</dbReference>
<keyword evidence="10 11" id="KW-0275">Fatty acid biosynthesis</keyword>
<sequence length="248" mass="28809">CTSTNTTYPAVLAYHGHPFYYIPYKYSLLIGPEVWWQNNDQSESYLVMQSYWSCTILVAVAYVMAIHKIQKVMENREAFNLRSTLIVWNGSLAIFSLMGTLRMGEEFVHVIRTRPFIDTITYCLDPHQPAAFWSFCFAFSKFLELVDTLFVVLRKRKLIFLHWYHHAVTLVYSWHAIKDGTAAGRWFVLMNYVVHSVMYTYYAVVAAGIRLPRPLSMAVTTLQTTQMFIGVGISFIVFYCKLQGMVRK</sequence>
<evidence type="ECO:0000256" key="2">
    <source>
        <dbReference type="ARBA" id="ARBA00005194"/>
    </source>
</evidence>
<dbReference type="InterPro" id="IPR002076">
    <property type="entry name" value="ELO_fam"/>
</dbReference>
<feature type="transmembrane region" description="Helical" evidence="11">
    <location>
        <begin position="131"/>
        <end position="153"/>
    </location>
</feature>
<keyword evidence="4 11" id="KW-0808">Transferase</keyword>
<keyword evidence="6 11" id="KW-0276">Fatty acid metabolism</keyword>
<evidence type="ECO:0000256" key="11">
    <source>
        <dbReference type="RuleBase" id="RU361115"/>
    </source>
</evidence>
<dbReference type="PANTHER" id="PTHR11157:SF5">
    <property type="entry name" value="ELONGATION OF VERY LONG CHAIN FATTY ACIDS PROTEIN"/>
    <property type="match status" value="1"/>
</dbReference>
<evidence type="ECO:0000256" key="4">
    <source>
        <dbReference type="ARBA" id="ARBA00022679"/>
    </source>
</evidence>
<comment type="similarity">
    <text evidence="11">Belongs to the ELO family.</text>
</comment>
<dbReference type="EC" id="2.3.1.199" evidence="11"/>
<keyword evidence="8 11" id="KW-0443">Lipid metabolism</keyword>
<dbReference type="GO" id="GO:0019367">
    <property type="term" value="P:fatty acid elongation, saturated fatty acid"/>
    <property type="evidence" value="ECO:0007669"/>
    <property type="project" value="TreeGrafter"/>
</dbReference>
<evidence type="ECO:0000256" key="1">
    <source>
        <dbReference type="ARBA" id="ARBA00004141"/>
    </source>
</evidence>
<proteinExistence type="inferred from homology"/>
<evidence type="ECO:0000256" key="7">
    <source>
        <dbReference type="ARBA" id="ARBA00022989"/>
    </source>
</evidence>
<dbReference type="InterPro" id="IPR030457">
    <property type="entry name" value="ELO_CS"/>
</dbReference>
<feature type="non-terminal residue" evidence="12">
    <location>
        <position position="1"/>
    </location>
</feature>
<evidence type="ECO:0000256" key="5">
    <source>
        <dbReference type="ARBA" id="ARBA00022692"/>
    </source>
</evidence>
<keyword evidence="7 11" id="KW-1133">Transmembrane helix</keyword>
<dbReference type="GO" id="GO:0030148">
    <property type="term" value="P:sphingolipid biosynthetic process"/>
    <property type="evidence" value="ECO:0007669"/>
    <property type="project" value="TreeGrafter"/>
</dbReference>
<dbReference type="AlphaFoldDB" id="A0AAN5HZ21"/>
<comment type="pathway">
    <text evidence="2">Lipid metabolism; fatty acid biosynthesis.</text>
</comment>
<dbReference type="GO" id="GO:0042761">
    <property type="term" value="P:very long-chain fatty acid biosynthetic process"/>
    <property type="evidence" value="ECO:0007669"/>
    <property type="project" value="TreeGrafter"/>
</dbReference>
<keyword evidence="5 11" id="KW-0812">Transmembrane</keyword>
<gene>
    <name evidence="12" type="ORF">PMAYCL1PPCAC_16257</name>
</gene>